<feature type="coiled-coil region" evidence="1">
    <location>
        <begin position="381"/>
        <end position="422"/>
    </location>
</feature>
<dbReference type="InterPro" id="IPR040262">
    <property type="entry name" value="At4g38062-like"/>
</dbReference>
<evidence type="ECO:0000313" key="2">
    <source>
        <dbReference type="Proteomes" id="UP000515124"/>
    </source>
</evidence>
<dbReference type="PANTHER" id="PTHR45287">
    <property type="entry name" value="OS03G0691500 PROTEIN"/>
    <property type="match status" value="1"/>
</dbReference>
<feature type="coiled-coil region" evidence="1">
    <location>
        <begin position="608"/>
        <end position="656"/>
    </location>
</feature>
<evidence type="ECO:0000313" key="4">
    <source>
        <dbReference type="RefSeq" id="XP_021834875.1"/>
    </source>
</evidence>
<keyword evidence="2" id="KW-1185">Reference proteome</keyword>
<protein>
    <submittedName>
        <fullName evidence="3 4">Uncharacterized protein At4g38062-like</fullName>
    </submittedName>
</protein>
<gene>
    <name evidence="3 4" type="primary">LOC110774619</name>
</gene>
<feature type="coiled-coil region" evidence="1">
    <location>
        <begin position="312"/>
        <end position="342"/>
    </location>
</feature>
<evidence type="ECO:0000313" key="3">
    <source>
        <dbReference type="RefSeq" id="XP_021834874.1"/>
    </source>
</evidence>
<feature type="coiled-coil region" evidence="1">
    <location>
        <begin position="472"/>
        <end position="499"/>
    </location>
</feature>
<feature type="coiled-coil region" evidence="1">
    <location>
        <begin position="756"/>
        <end position="814"/>
    </location>
</feature>
<dbReference type="KEGG" id="pavi:110774619"/>
<dbReference type="Proteomes" id="UP000515124">
    <property type="component" value="Unplaced"/>
</dbReference>
<name>A0A6P5U6S2_PRUAV</name>
<dbReference type="PANTHER" id="PTHR45287:SF3">
    <property type="entry name" value="PROTEIN, PUTATIVE-RELATED"/>
    <property type="match status" value="1"/>
</dbReference>
<dbReference type="AlphaFoldDB" id="A0A6P5U6S2"/>
<dbReference type="GeneID" id="110774619"/>
<dbReference type="RefSeq" id="XP_021834874.1">
    <property type="nucleotide sequence ID" value="XM_021979182.1"/>
</dbReference>
<feature type="coiled-coil region" evidence="1">
    <location>
        <begin position="1"/>
        <end position="67"/>
    </location>
</feature>
<sequence length="934" mass="109219">MGDVYKELDDVKAQIERLKTEVRVKTELSEALKKAHSEQLIKYQEAKQETEKQAQELIVKLEEISQAKQVSETLQSCLREKESSLRHLTSLHEKLRVDSENKLHKLEGENKELAFALDEVTERNKELEQNFCASTKEIEGLKRLLSTSERNCFEAEQKSQEAKELRQRDDIILELEEENRNAHDQLKWKKEQFRHLEEAHRRLQDQFQLSKEEWEREKSALVEEISLLQTSLDSQTRILEGVQKRLEMCNQVLAHEESRRKFLEIEVSEFKSRYDVFVQCEQERSKFESLTVQRDEEIAKLRNSMSTKEPFTKEMEFRIVHLEQENQELRESLKELQEAQIRNYGSTALTKLRNKLRGLEQVHSNCSTILKAKESELSFQIEKLKGDISRHNSELKGKEKQIQELQMELESYHSMIEVLKEEISVVLTIYKSEFSEAYSKRSDAKTEMQLCNRMDDKISLLTTQLEMKSSDLRNVHLQLEQEHEKVKELMKRVRSLELTEQQQVIMEEEIQQHKMMLEESSAHQLYMEEKFLQMEGEKRDVSEALEKTNLELAKKIREVSQLKYELQNLESSAESLKVCCEENQEKCRQMENSLLAQSENEEVLKHEKESLITIIKEQNNKVEVLQQQIVLLEATVAAKRVEVEALTQDKEDLIKNVKEKDSCIVNLQKDITWMEQESMKREAEVAILAGIDTEKSVGQEKERLFKVINEKDQNINIKNLQVLASSLEEDLTSAFVLSFSEVVENLLTIEALKKAKHMTELVIEEKNKKIVDLEEEVSGLGQRLIHQKEALFTQKQQEEELQALLEANKVENDKLMGEHRRLEGIVKQLEFEKGVLLQYTTKLSKEREELLVHMEEFCDHIGEFTCDDVKMMNFLETMLQRSKVEVGPAMNLTVDDELYDFSEENANASFSASAKKLDTSAGRSPLKELNQRQL</sequence>
<dbReference type="RefSeq" id="XP_021834875.1">
    <property type="nucleotide sequence ID" value="XM_021979183.1"/>
</dbReference>
<organism evidence="2 4">
    <name type="scientific">Prunus avium</name>
    <name type="common">Cherry</name>
    <name type="synonym">Cerasus avium</name>
    <dbReference type="NCBI Taxonomy" id="42229"/>
    <lineage>
        <taxon>Eukaryota</taxon>
        <taxon>Viridiplantae</taxon>
        <taxon>Streptophyta</taxon>
        <taxon>Embryophyta</taxon>
        <taxon>Tracheophyta</taxon>
        <taxon>Spermatophyta</taxon>
        <taxon>Magnoliopsida</taxon>
        <taxon>eudicotyledons</taxon>
        <taxon>Gunneridae</taxon>
        <taxon>Pentapetalae</taxon>
        <taxon>rosids</taxon>
        <taxon>fabids</taxon>
        <taxon>Rosales</taxon>
        <taxon>Rosaceae</taxon>
        <taxon>Amygdaloideae</taxon>
        <taxon>Amygdaleae</taxon>
        <taxon>Prunus</taxon>
    </lineage>
</organism>
<keyword evidence="1" id="KW-0175">Coiled coil</keyword>
<evidence type="ECO:0000256" key="1">
    <source>
        <dbReference type="SAM" id="Coils"/>
    </source>
</evidence>
<reference evidence="3 4" key="1">
    <citation type="submission" date="2025-04" db="UniProtKB">
        <authorList>
            <consortium name="RefSeq"/>
        </authorList>
    </citation>
    <scope>IDENTIFICATION</scope>
</reference>
<feature type="coiled-coil region" evidence="1">
    <location>
        <begin position="545"/>
        <end position="572"/>
    </location>
</feature>
<accession>A0A6P5U6S2</accession>
<proteinExistence type="predicted"/>
<feature type="coiled-coil region" evidence="1">
    <location>
        <begin position="103"/>
        <end position="231"/>
    </location>
</feature>